<dbReference type="AlphaFoldDB" id="A0A8S1KZB6"/>
<name>A0A8S1KZB6_9CILI</name>
<feature type="region of interest" description="Disordered" evidence="1">
    <location>
        <begin position="37"/>
        <end position="56"/>
    </location>
</feature>
<evidence type="ECO:0000313" key="2">
    <source>
        <dbReference type="EMBL" id="CAD8059791.1"/>
    </source>
</evidence>
<comment type="caution">
    <text evidence="2">The sequence shown here is derived from an EMBL/GenBank/DDBJ whole genome shotgun (WGS) entry which is preliminary data.</text>
</comment>
<evidence type="ECO:0000313" key="3">
    <source>
        <dbReference type="Proteomes" id="UP000692954"/>
    </source>
</evidence>
<dbReference type="Proteomes" id="UP000692954">
    <property type="component" value="Unassembled WGS sequence"/>
</dbReference>
<gene>
    <name evidence="2" type="ORF">PSON_ATCC_30995.1.T0130453</name>
</gene>
<evidence type="ECO:0000256" key="1">
    <source>
        <dbReference type="SAM" id="MobiDB-lite"/>
    </source>
</evidence>
<protein>
    <submittedName>
        <fullName evidence="2">Uncharacterized protein</fullName>
    </submittedName>
</protein>
<keyword evidence="3" id="KW-1185">Reference proteome</keyword>
<proteinExistence type="predicted"/>
<accession>A0A8S1KZB6</accession>
<dbReference type="OrthoDB" id="308236at2759"/>
<organism evidence="2 3">
    <name type="scientific">Paramecium sonneborni</name>
    <dbReference type="NCBI Taxonomy" id="65129"/>
    <lineage>
        <taxon>Eukaryota</taxon>
        <taxon>Sar</taxon>
        <taxon>Alveolata</taxon>
        <taxon>Ciliophora</taxon>
        <taxon>Intramacronucleata</taxon>
        <taxon>Oligohymenophorea</taxon>
        <taxon>Peniculida</taxon>
        <taxon>Parameciidae</taxon>
        <taxon>Paramecium</taxon>
    </lineage>
</organism>
<sequence>MISFMVMSNILSEQMKQQYKSKSVFWRQEKEKLLQQLQPNLNNTQSQQRSRKSQRKNKYRYLVDSLYHQVTPENNKSIYNQFQNSSQLQQQQKQQSSSKKNITNELSFSTIKNKYQKQLETTNNKQIIFDPFAEQIIESFQELQKKRSVKIKEIEDCSFNNQQIINSGRKLNVINKINQIREFLDQQLGGNQDDTNIDIEKDNQNCLYSERILRNKSVDSKLCLQQRNSIPRNSVLQIDEQINKSRSSKSYTTLDVGIQVSLINNSEIQQKLEIQNQNIIQNQQIGKKLQYQENQQNATQNQQFQIYQEQSSQYSPLSEQLYSQQLKQSERRSRKSEFQQKRKSFINIEEKQNTVTQVIDLKNDQDNIQTNPQINLNEDQIFSPERLSNKFNINCQERVSVKQNNDLDQFDKSNLQSLNIQKISLNNKENFEENYLIVKGETKKEQEDSNSKDKEIKKQRNLIQIPKKINNLNLLKVDSGGDFLGQITSVDSNRCNQNIFKIFEEETSLNFKNILEKKQQQDCNLVSNQSLLSITDPTIVQQTNRIQCTEQIEVPQSEQRFIDNATVITDGNLQYSEDTPKLRIITQMSNNHQDEAKYQGNSQIIEDNQSQNVKQESLSQQQIQSNIQNCMNSYSFEQWLQQTENQKQSLNFNSHSQLFQKQKCDHSTQINKNDSDSDEEIQFIKKKQQQFQLNQGVIQLFRNIQQIIKIRKIKSFYEIREYSFTDIQKQQQQQQQQSQSLTYQQQLYQSPIISQYSSQISYNTCSTQLKQNQNVSQPIQPALYQLDLDLLNQTSREQAACEKIQNLLQIIKEETGSDTLRLIQNKQVLNPKKKYIEKIQQTKNQSCQSDKQMKNSTSSQKYFVSQLNVEQLNNRIKVNLIQDMELESPKQKHTEHAELKDNSPIAEPMEFQEVQTNEKQKREIKEINQSNNNTNGLNNQCNELKNFFVLSNHIASQKAKIARKFQQIHYKSVGQSIAKKENLQI</sequence>
<dbReference type="EMBL" id="CAJJDN010000013">
    <property type="protein sequence ID" value="CAD8059791.1"/>
    <property type="molecule type" value="Genomic_DNA"/>
</dbReference>
<feature type="compositionally biased region" description="Low complexity" evidence="1">
    <location>
        <begin position="37"/>
        <end position="48"/>
    </location>
</feature>
<reference evidence="2" key="1">
    <citation type="submission" date="2021-01" db="EMBL/GenBank/DDBJ databases">
        <authorList>
            <consortium name="Genoscope - CEA"/>
            <person name="William W."/>
        </authorList>
    </citation>
    <scope>NUCLEOTIDE SEQUENCE</scope>
</reference>